<dbReference type="PROSITE" id="PS50011">
    <property type="entry name" value="PROTEIN_KINASE_DOM"/>
    <property type="match status" value="1"/>
</dbReference>
<dbReference type="GO" id="GO:0005524">
    <property type="term" value="F:ATP binding"/>
    <property type="evidence" value="ECO:0007669"/>
    <property type="project" value="UniProtKB-KW"/>
</dbReference>
<dbReference type="SUPFAM" id="SSF56112">
    <property type="entry name" value="Protein kinase-like (PK-like)"/>
    <property type="match status" value="1"/>
</dbReference>
<sequence>GYMAPEYAMHGQLSVKADVYSFGILLLEILCGKKNNDIKLSPEFQSLLEL</sequence>
<dbReference type="Proteomes" id="UP000824469">
    <property type="component" value="Unassembled WGS sequence"/>
</dbReference>
<feature type="non-terminal residue" evidence="6">
    <location>
        <position position="50"/>
    </location>
</feature>
<evidence type="ECO:0000313" key="6">
    <source>
        <dbReference type="EMBL" id="KAH9317041.1"/>
    </source>
</evidence>
<dbReference type="Pfam" id="PF07714">
    <property type="entry name" value="PK_Tyr_Ser-Thr"/>
    <property type="match status" value="1"/>
</dbReference>
<dbReference type="AlphaFoldDB" id="A0AA38G6I2"/>
<feature type="domain" description="Protein kinase" evidence="5">
    <location>
        <begin position="1"/>
        <end position="50"/>
    </location>
</feature>
<organism evidence="6 7">
    <name type="scientific">Taxus chinensis</name>
    <name type="common">Chinese yew</name>
    <name type="synonym">Taxus wallichiana var. chinensis</name>
    <dbReference type="NCBI Taxonomy" id="29808"/>
    <lineage>
        <taxon>Eukaryota</taxon>
        <taxon>Viridiplantae</taxon>
        <taxon>Streptophyta</taxon>
        <taxon>Embryophyta</taxon>
        <taxon>Tracheophyta</taxon>
        <taxon>Spermatophyta</taxon>
        <taxon>Pinopsida</taxon>
        <taxon>Pinidae</taxon>
        <taxon>Conifers II</taxon>
        <taxon>Cupressales</taxon>
        <taxon>Taxaceae</taxon>
        <taxon>Taxus</taxon>
    </lineage>
</organism>
<evidence type="ECO:0000256" key="4">
    <source>
        <dbReference type="ARBA" id="ARBA00022840"/>
    </source>
</evidence>
<evidence type="ECO:0000256" key="2">
    <source>
        <dbReference type="ARBA" id="ARBA00022741"/>
    </source>
</evidence>
<dbReference type="EMBL" id="JAHRHJ020000004">
    <property type="protein sequence ID" value="KAH9317041.1"/>
    <property type="molecule type" value="Genomic_DNA"/>
</dbReference>
<evidence type="ECO:0000256" key="3">
    <source>
        <dbReference type="ARBA" id="ARBA00022777"/>
    </source>
</evidence>
<dbReference type="InterPro" id="IPR011009">
    <property type="entry name" value="Kinase-like_dom_sf"/>
</dbReference>
<name>A0AA38G6I2_TAXCH</name>
<keyword evidence="1" id="KW-0808">Transferase</keyword>
<gene>
    <name evidence="6" type="ORF">KI387_018810</name>
</gene>
<evidence type="ECO:0000313" key="7">
    <source>
        <dbReference type="Proteomes" id="UP000824469"/>
    </source>
</evidence>
<evidence type="ECO:0000259" key="5">
    <source>
        <dbReference type="PROSITE" id="PS50011"/>
    </source>
</evidence>
<feature type="non-terminal residue" evidence="6">
    <location>
        <position position="1"/>
    </location>
</feature>
<dbReference type="InterPro" id="IPR000719">
    <property type="entry name" value="Prot_kinase_dom"/>
</dbReference>
<keyword evidence="3" id="KW-0418">Kinase</keyword>
<dbReference type="GO" id="GO:0004672">
    <property type="term" value="F:protein kinase activity"/>
    <property type="evidence" value="ECO:0007669"/>
    <property type="project" value="InterPro"/>
</dbReference>
<dbReference type="OMA" id="MAILFTE"/>
<dbReference type="PANTHER" id="PTHR47973">
    <property type="entry name" value="CYSTEINE-RICH RECEPTOR-LIKE PROTEIN KINASE 3"/>
    <property type="match status" value="1"/>
</dbReference>
<accession>A0AA38G6I2</accession>
<evidence type="ECO:0000256" key="1">
    <source>
        <dbReference type="ARBA" id="ARBA00022679"/>
    </source>
</evidence>
<keyword evidence="2" id="KW-0547">Nucleotide-binding</keyword>
<protein>
    <recommendedName>
        <fullName evidence="5">Protein kinase domain-containing protein</fullName>
    </recommendedName>
</protein>
<dbReference type="Gene3D" id="1.10.510.10">
    <property type="entry name" value="Transferase(Phosphotransferase) domain 1"/>
    <property type="match status" value="1"/>
</dbReference>
<keyword evidence="4" id="KW-0067">ATP-binding</keyword>
<proteinExistence type="predicted"/>
<comment type="caution">
    <text evidence="6">The sequence shown here is derived from an EMBL/GenBank/DDBJ whole genome shotgun (WGS) entry which is preliminary data.</text>
</comment>
<dbReference type="InterPro" id="IPR052059">
    <property type="entry name" value="CR_Ser/Thr_kinase"/>
</dbReference>
<keyword evidence="7" id="KW-1185">Reference proteome</keyword>
<dbReference type="InterPro" id="IPR001245">
    <property type="entry name" value="Ser-Thr/Tyr_kinase_cat_dom"/>
</dbReference>
<reference evidence="6 7" key="1">
    <citation type="journal article" date="2021" name="Nat. Plants">
        <title>The Taxus genome provides insights into paclitaxel biosynthesis.</title>
        <authorList>
            <person name="Xiong X."/>
            <person name="Gou J."/>
            <person name="Liao Q."/>
            <person name="Li Y."/>
            <person name="Zhou Q."/>
            <person name="Bi G."/>
            <person name="Li C."/>
            <person name="Du R."/>
            <person name="Wang X."/>
            <person name="Sun T."/>
            <person name="Guo L."/>
            <person name="Liang H."/>
            <person name="Lu P."/>
            <person name="Wu Y."/>
            <person name="Zhang Z."/>
            <person name="Ro D.K."/>
            <person name="Shang Y."/>
            <person name="Huang S."/>
            <person name="Yan J."/>
        </authorList>
    </citation>
    <scope>NUCLEOTIDE SEQUENCE [LARGE SCALE GENOMIC DNA]</scope>
    <source>
        <strain evidence="6">Ta-2019</strain>
    </source>
</reference>